<dbReference type="InterPro" id="IPR025565">
    <property type="entry name" value="DUF4328"/>
</dbReference>
<evidence type="ECO:0000256" key="2">
    <source>
        <dbReference type="SAM" id="Phobius"/>
    </source>
</evidence>
<feature type="transmembrane region" description="Helical" evidence="2">
    <location>
        <begin position="137"/>
        <end position="162"/>
    </location>
</feature>
<feature type="transmembrane region" description="Helical" evidence="2">
    <location>
        <begin position="227"/>
        <end position="244"/>
    </location>
</feature>
<keyword evidence="5" id="KW-1185">Reference proteome</keyword>
<keyword evidence="2" id="KW-0812">Transmembrane</keyword>
<comment type="caution">
    <text evidence="4">The sequence shown here is derived from an EMBL/GenBank/DDBJ whole genome shotgun (WGS) entry which is preliminary data.</text>
</comment>
<evidence type="ECO:0000256" key="1">
    <source>
        <dbReference type="SAM" id="MobiDB-lite"/>
    </source>
</evidence>
<sequence>MTGPTAADPSGRPGAEQRPAGGGDLPSYQPDSYLAHRYQPPPLQIPSYQPNAYDGPPTVPPTGAAQVPGPGDQDPAKPPQPPLDRWFTSEQAMGLGASILIGLVTVMSWATAWSDWHSYRIVEAVRDDQDKLDQADLIAGSFGIVAALALAAAAAVFIVWLWRVRWNAEMFCRGEHRLTRGWVLGSWICPVLNLWYPKQVVDDIVAASDPRTSPHVTTLRGIPGTRLVWAWWLTWVVGLVLDNVTQRTVLDQDTDLGTLLQNGILSSISAVSTTAAAVLAVLLIQRVNDLQMRRPWTPWWAFEPSPEPPVR</sequence>
<feature type="transmembrane region" description="Helical" evidence="2">
    <location>
        <begin position="92"/>
        <end position="110"/>
    </location>
</feature>
<feature type="transmembrane region" description="Helical" evidence="2">
    <location>
        <begin position="264"/>
        <end position="284"/>
    </location>
</feature>
<keyword evidence="2" id="KW-1133">Transmembrane helix</keyword>
<evidence type="ECO:0000313" key="5">
    <source>
        <dbReference type="Proteomes" id="UP000318380"/>
    </source>
</evidence>
<proteinExistence type="predicted"/>
<dbReference type="AlphaFoldDB" id="A0A561BP29"/>
<feature type="region of interest" description="Disordered" evidence="1">
    <location>
        <begin position="1"/>
        <end position="84"/>
    </location>
</feature>
<feature type="domain" description="DUF4328" evidence="3">
    <location>
        <begin position="127"/>
        <end position="288"/>
    </location>
</feature>
<dbReference type="RefSeq" id="WP_238334717.1">
    <property type="nucleotide sequence ID" value="NZ_VIVK01000001.1"/>
</dbReference>
<organism evidence="4 5">
    <name type="scientific">Kribbella amoyensis</name>
    <dbReference type="NCBI Taxonomy" id="996641"/>
    <lineage>
        <taxon>Bacteria</taxon>
        <taxon>Bacillati</taxon>
        <taxon>Actinomycetota</taxon>
        <taxon>Actinomycetes</taxon>
        <taxon>Propionibacteriales</taxon>
        <taxon>Kribbellaceae</taxon>
        <taxon>Kribbella</taxon>
    </lineage>
</organism>
<evidence type="ECO:0000259" key="3">
    <source>
        <dbReference type="Pfam" id="PF14219"/>
    </source>
</evidence>
<name>A0A561BP29_9ACTN</name>
<keyword evidence="2" id="KW-0472">Membrane</keyword>
<dbReference type="EMBL" id="VIVK01000001">
    <property type="protein sequence ID" value="TWD80628.1"/>
    <property type="molecule type" value="Genomic_DNA"/>
</dbReference>
<dbReference type="Proteomes" id="UP000318380">
    <property type="component" value="Unassembled WGS sequence"/>
</dbReference>
<evidence type="ECO:0000313" key="4">
    <source>
        <dbReference type="EMBL" id="TWD80628.1"/>
    </source>
</evidence>
<accession>A0A561BP29</accession>
<dbReference type="Pfam" id="PF14219">
    <property type="entry name" value="DUF4328"/>
    <property type="match status" value="1"/>
</dbReference>
<reference evidence="4 5" key="1">
    <citation type="submission" date="2019-06" db="EMBL/GenBank/DDBJ databases">
        <title>Sequencing the genomes of 1000 actinobacteria strains.</title>
        <authorList>
            <person name="Klenk H.-P."/>
        </authorList>
    </citation>
    <scope>NUCLEOTIDE SEQUENCE [LARGE SCALE GENOMIC DNA]</scope>
    <source>
        <strain evidence="4 5">DSM 24683</strain>
    </source>
</reference>
<protein>
    <submittedName>
        <fullName evidence="4">Uncharacterized protein DUF4328</fullName>
    </submittedName>
</protein>
<gene>
    <name evidence="4" type="ORF">FB561_1713</name>
</gene>